<dbReference type="SMART" id="SM00332">
    <property type="entry name" value="PP2Cc"/>
    <property type="match status" value="1"/>
</dbReference>
<dbReference type="EMBL" id="BONY01000025">
    <property type="protein sequence ID" value="GIH06171.1"/>
    <property type="molecule type" value="Genomic_DNA"/>
</dbReference>
<name>A0A8J3QAN6_9ACTN</name>
<evidence type="ECO:0000259" key="1">
    <source>
        <dbReference type="PROSITE" id="PS51746"/>
    </source>
</evidence>
<accession>A0A8J3QAN6</accession>
<dbReference type="InterPro" id="IPR015655">
    <property type="entry name" value="PP2C"/>
</dbReference>
<dbReference type="Pfam" id="PF13672">
    <property type="entry name" value="PP2C_2"/>
    <property type="match status" value="1"/>
</dbReference>
<dbReference type="GO" id="GO:0004722">
    <property type="term" value="F:protein serine/threonine phosphatase activity"/>
    <property type="evidence" value="ECO:0007669"/>
    <property type="project" value="InterPro"/>
</dbReference>
<protein>
    <recommendedName>
        <fullName evidence="1">PPM-type phosphatase domain-containing protein</fullName>
    </recommendedName>
</protein>
<feature type="domain" description="PPM-type phosphatase" evidence="1">
    <location>
        <begin position="4"/>
        <end position="233"/>
    </location>
</feature>
<dbReference type="Proteomes" id="UP000612899">
    <property type="component" value="Unassembled WGS sequence"/>
</dbReference>
<evidence type="ECO:0000313" key="2">
    <source>
        <dbReference type="EMBL" id="GIH06171.1"/>
    </source>
</evidence>
<dbReference type="PANTHER" id="PTHR47992">
    <property type="entry name" value="PROTEIN PHOSPHATASE"/>
    <property type="match status" value="1"/>
</dbReference>
<gene>
    <name evidence="2" type="ORF">Rhe02_42380</name>
</gene>
<dbReference type="RefSeq" id="WP_203909996.1">
    <property type="nucleotide sequence ID" value="NZ_BONY01000025.1"/>
</dbReference>
<dbReference type="PROSITE" id="PS51746">
    <property type="entry name" value="PPM_2"/>
    <property type="match status" value="1"/>
</dbReference>
<comment type="caution">
    <text evidence="2">The sequence shown here is derived from an EMBL/GenBank/DDBJ whole genome shotgun (WGS) entry which is preliminary data.</text>
</comment>
<organism evidence="2 3">
    <name type="scientific">Rhizocola hellebori</name>
    <dbReference type="NCBI Taxonomy" id="1392758"/>
    <lineage>
        <taxon>Bacteria</taxon>
        <taxon>Bacillati</taxon>
        <taxon>Actinomycetota</taxon>
        <taxon>Actinomycetes</taxon>
        <taxon>Micromonosporales</taxon>
        <taxon>Micromonosporaceae</taxon>
        <taxon>Rhizocola</taxon>
    </lineage>
</organism>
<dbReference type="InterPro" id="IPR001932">
    <property type="entry name" value="PPM-type_phosphatase-like_dom"/>
</dbReference>
<evidence type="ECO:0000313" key="3">
    <source>
        <dbReference type="Proteomes" id="UP000612899"/>
    </source>
</evidence>
<dbReference type="SUPFAM" id="SSF81606">
    <property type="entry name" value="PP2C-like"/>
    <property type="match status" value="1"/>
</dbReference>
<keyword evidence="3" id="KW-1185">Reference proteome</keyword>
<proteinExistence type="predicted"/>
<dbReference type="SMART" id="SM00331">
    <property type="entry name" value="PP2C_SIG"/>
    <property type="match status" value="1"/>
</dbReference>
<dbReference type="InterPro" id="IPR036457">
    <property type="entry name" value="PPM-type-like_dom_sf"/>
</dbReference>
<dbReference type="AlphaFoldDB" id="A0A8J3QAN6"/>
<reference evidence="2" key="1">
    <citation type="submission" date="2021-01" db="EMBL/GenBank/DDBJ databases">
        <title>Whole genome shotgun sequence of Rhizocola hellebori NBRC 109834.</title>
        <authorList>
            <person name="Komaki H."/>
            <person name="Tamura T."/>
        </authorList>
    </citation>
    <scope>NUCLEOTIDE SEQUENCE</scope>
    <source>
        <strain evidence="2">NBRC 109834</strain>
    </source>
</reference>
<sequence length="234" mass="24613">MTLQAVVVTDLGLLRPNNEDAAFAGNRVIAVADGIGGGPAGEVASRIAIRALAQLDEEPQAEASAALRHAIETANSEIGDVVDADPTSEGMGTTITAILFGEDETSLLHIGDSRGYLLRDGQLRQLTRDDTYVQSLVDDGLITAEAARHHPHKSLITASVQGRAFSASLTSLETRAGDRLLLCSDGLSDIVTDENIAEVLRHVTERQACAERLVKLALQAGAPDNVTVVLADLS</sequence>
<dbReference type="Gene3D" id="3.60.40.10">
    <property type="entry name" value="PPM-type phosphatase domain"/>
    <property type="match status" value="1"/>
</dbReference>
<dbReference type="CDD" id="cd00143">
    <property type="entry name" value="PP2Cc"/>
    <property type="match status" value="1"/>
</dbReference>